<proteinExistence type="predicted"/>
<dbReference type="Pfam" id="PF14090">
    <property type="entry name" value="HTH_39"/>
    <property type="match status" value="1"/>
</dbReference>
<sequence>MTRSFNTRANRPTRKSQVLTHLLSGRTLTQGEATVLGYGTRLAARVLDLKRDGHNIQTKMKFDIHGNPYGEYKLLTVKPHQRAA</sequence>
<evidence type="ECO:0000313" key="2">
    <source>
        <dbReference type="EMBL" id="CAB4139292.1"/>
    </source>
</evidence>
<evidence type="ECO:0000259" key="1">
    <source>
        <dbReference type="Pfam" id="PF14090"/>
    </source>
</evidence>
<dbReference type="EMBL" id="LR796356">
    <property type="protein sequence ID" value="CAB4139292.1"/>
    <property type="molecule type" value="Genomic_DNA"/>
</dbReference>
<protein>
    <submittedName>
        <fullName evidence="2">Helix-turn-helix domain containing protein</fullName>
    </submittedName>
</protein>
<accession>A0A6J5LZG9</accession>
<name>A0A6J5LZG9_9CAUD</name>
<reference evidence="2" key="1">
    <citation type="submission" date="2020-04" db="EMBL/GenBank/DDBJ databases">
        <authorList>
            <person name="Chiriac C."/>
            <person name="Salcher M."/>
            <person name="Ghai R."/>
            <person name="Kavagutti S V."/>
        </authorList>
    </citation>
    <scope>NUCLEOTIDE SEQUENCE</scope>
</reference>
<gene>
    <name evidence="2" type="ORF">UFOVP347_12</name>
</gene>
<organism evidence="2">
    <name type="scientific">uncultured Caudovirales phage</name>
    <dbReference type="NCBI Taxonomy" id="2100421"/>
    <lineage>
        <taxon>Viruses</taxon>
        <taxon>Duplodnaviria</taxon>
        <taxon>Heunggongvirae</taxon>
        <taxon>Uroviricota</taxon>
        <taxon>Caudoviricetes</taxon>
        <taxon>Peduoviridae</taxon>
        <taxon>Maltschvirus</taxon>
        <taxon>Maltschvirus maltsch</taxon>
    </lineage>
</organism>
<feature type="domain" description="Winged helix-turn-helix" evidence="1">
    <location>
        <begin position="14"/>
        <end position="74"/>
    </location>
</feature>
<dbReference type="InterPro" id="IPR055245">
    <property type="entry name" value="HTH_proteobacteria"/>
</dbReference>